<feature type="compositionally biased region" description="Acidic residues" evidence="1">
    <location>
        <begin position="36"/>
        <end position="53"/>
    </location>
</feature>
<dbReference type="Proteomes" id="UP000572754">
    <property type="component" value="Unassembled WGS sequence"/>
</dbReference>
<reference evidence="2 3" key="2">
    <citation type="submission" date="2020-05" db="EMBL/GenBank/DDBJ databases">
        <title>Identification and distribution of gene clusters putatively required for synthesis of sphingolipid metabolism inhibitors in phylogenetically diverse species of the filamentous fungus Fusarium.</title>
        <authorList>
            <person name="Kim H.-S."/>
            <person name="Busman M."/>
            <person name="Brown D.W."/>
            <person name="Divon H."/>
            <person name="Uhlig S."/>
            <person name="Proctor R.H."/>
        </authorList>
    </citation>
    <scope>NUCLEOTIDE SEQUENCE [LARGE SCALE GENOMIC DNA]</scope>
    <source>
        <strain evidence="2 3">NRRL 25331</strain>
    </source>
</reference>
<feature type="non-terminal residue" evidence="2">
    <location>
        <position position="53"/>
    </location>
</feature>
<evidence type="ECO:0000256" key="1">
    <source>
        <dbReference type="SAM" id="MobiDB-lite"/>
    </source>
</evidence>
<name>A0A8H5UG05_FUSCI</name>
<accession>A0A8H5UG05</accession>
<proteinExistence type="predicted"/>
<organism evidence="2 3">
    <name type="scientific">Fusarium circinatum</name>
    <name type="common">Pitch canker fungus</name>
    <name type="synonym">Gibberella circinata</name>
    <dbReference type="NCBI Taxonomy" id="48490"/>
    <lineage>
        <taxon>Eukaryota</taxon>
        <taxon>Fungi</taxon>
        <taxon>Dikarya</taxon>
        <taxon>Ascomycota</taxon>
        <taxon>Pezizomycotina</taxon>
        <taxon>Sordariomycetes</taxon>
        <taxon>Hypocreomycetidae</taxon>
        <taxon>Hypocreales</taxon>
        <taxon>Nectriaceae</taxon>
        <taxon>Fusarium</taxon>
        <taxon>Fusarium fujikuroi species complex</taxon>
    </lineage>
</organism>
<gene>
    <name evidence="2" type="ORF">FCIRC_2704</name>
</gene>
<evidence type="ECO:0000313" key="2">
    <source>
        <dbReference type="EMBL" id="KAF5686758.1"/>
    </source>
</evidence>
<comment type="caution">
    <text evidence="2">The sequence shown here is derived from an EMBL/GenBank/DDBJ whole genome shotgun (WGS) entry which is preliminary data.</text>
</comment>
<dbReference type="AlphaFoldDB" id="A0A8H5UG05"/>
<reference evidence="3" key="1">
    <citation type="journal article" date="2020" name="BMC Genomics">
        <title>Correction to: Identification and distribution of gene clusters required for synthesis of sphingolipid metabolism inhibitors in diverse species of the filamentous fungus Fusarium.</title>
        <authorList>
            <person name="Kim H.S."/>
            <person name="Lohmar J.M."/>
            <person name="Busman M."/>
            <person name="Brown D.W."/>
            <person name="Naumann T.A."/>
            <person name="Divon H.H."/>
            <person name="Lysoe E."/>
            <person name="Uhlig S."/>
            <person name="Proctor R.H."/>
        </authorList>
    </citation>
    <scope>NUCLEOTIDE SEQUENCE [LARGE SCALE GENOMIC DNA]</scope>
    <source>
        <strain evidence="3">NRRL 25331</strain>
    </source>
</reference>
<keyword evidence="3" id="KW-1185">Reference proteome</keyword>
<protein>
    <submittedName>
        <fullName evidence="2">Uncharacterized protein</fullName>
    </submittedName>
</protein>
<sequence>MPDRANVTGNACATAAIEVEANSGIAVVFEGVEEGKIEEEEEEEEEEEGSEKK</sequence>
<evidence type="ECO:0000313" key="3">
    <source>
        <dbReference type="Proteomes" id="UP000572754"/>
    </source>
</evidence>
<dbReference type="EMBL" id="JAAQPE010000087">
    <property type="protein sequence ID" value="KAF5686758.1"/>
    <property type="molecule type" value="Genomic_DNA"/>
</dbReference>
<feature type="region of interest" description="Disordered" evidence="1">
    <location>
        <begin position="33"/>
        <end position="53"/>
    </location>
</feature>